<protein>
    <recommendedName>
        <fullName evidence="1">Amidohydrolase-related domain-containing protein</fullName>
    </recommendedName>
</protein>
<name>A0A7C4RUQ1_9BACT</name>
<organism evidence="2">
    <name type="scientific">Desulfatirhabdium butyrativorans</name>
    <dbReference type="NCBI Taxonomy" id="340467"/>
    <lineage>
        <taxon>Bacteria</taxon>
        <taxon>Pseudomonadati</taxon>
        <taxon>Thermodesulfobacteriota</taxon>
        <taxon>Desulfobacteria</taxon>
        <taxon>Desulfobacterales</taxon>
        <taxon>Desulfatirhabdiaceae</taxon>
        <taxon>Desulfatirhabdium</taxon>
    </lineage>
</organism>
<proteinExistence type="predicted"/>
<dbReference type="Pfam" id="PF01979">
    <property type="entry name" value="Amidohydro_1"/>
    <property type="match status" value="1"/>
</dbReference>
<dbReference type="InterPro" id="IPR032466">
    <property type="entry name" value="Metal_Hydrolase"/>
</dbReference>
<comment type="caution">
    <text evidence="2">The sequence shown here is derived from an EMBL/GenBank/DDBJ whole genome shotgun (WGS) entry which is preliminary data.</text>
</comment>
<dbReference type="GO" id="GO:0016810">
    <property type="term" value="F:hydrolase activity, acting on carbon-nitrogen (but not peptide) bonds"/>
    <property type="evidence" value="ECO:0007669"/>
    <property type="project" value="InterPro"/>
</dbReference>
<feature type="domain" description="Amidohydrolase-related" evidence="1">
    <location>
        <begin position="59"/>
        <end position="377"/>
    </location>
</feature>
<dbReference type="SUPFAM" id="SSF51338">
    <property type="entry name" value="Composite domain of metallo-dependent hydrolases"/>
    <property type="match status" value="1"/>
</dbReference>
<dbReference type="PANTHER" id="PTHR43135:SF3">
    <property type="entry name" value="ALPHA-D-RIBOSE 1-METHYLPHOSPHONATE 5-TRIPHOSPHATE DIPHOSPHATASE"/>
    <property type="match status" value="1"/>
</dbReference>
<dbReference type="InterPro" id="IPR006680">
    <property type="entry name" value="Amidohydro-rel"/>
</dbReference>
<dbReference type="InterPro" id="IPR011059">
    <property type="entry name" value="Metal-dep_hydrolase_composite"/>
</dbReference>
<sequence length="407" mass="44693">MNPPRLLMAGWLIDGTGRKAQQRMCIGIRNGWIDFIRSCDPIPIHEGEPREILDWSAATLLPAWIDSHVHLAMSGTTNLDERQAQLADEDPKRIHRIERHLKAHRRWGIVAVRDGGDRHQSVLRYCRDLTAQGIHPLVHVATPGAAWHAQGRYGQLIGRSPAAGKTLAQAIESDWNDSPYKPDHLKIVQSGLNSLTRFAHQTAPQFSRSELRETVSLARRLGLPVMTHANGEVPVSIAADAGCTSIEHGFFMGREALKVLAEREVVWVPTVGTMKAYAESLPSDSPQISIAQKTLDHQLNQLYDAKRFGVRIAMGTDSGSMGVHHGRSFLEEFRLFLESGHAVHEASAAASRIGAELLGLGHLGTIEVGKAAVFLRIPGPPETVAAQLDHVALEDFRESANGYTLRG</sequence>
<dbReference type="SUPFAM" id="SSF51556">
    <property type="entry name" value="Metallo-dependent hydrolases"/>
    <property type="match status" value="1"/>
</dbReference>
<dbReference type="Gene3D" id="2.30.40.10">
    <property type="entry name" value="Urease, subunit C, domain 1"/>
    <property type="match status" value="1"/>
</dbReference>
<gene>
    <name evidence="2" type="ORF">ENS29_17740</name>
</gene>
<evidence type="ECO:0000313" key="2">
    <source>
        <dbReference type="EMBL" id="HGU34665.1"/>
    </source>
</evidence>
<dbReference type="Gene3D" id="3.20.20.140">
    <property type="entry name" value="Metal-dependent hydrolases"/>
    <property type="match status" value="1"/>
</dbReference>
<evidence type="ECO:0000259" key="1">
    <source>
        <dbReference type="Pfam" id="PF01979"/>
    </source>
</evidence>
<dbReference type="InterPro" id="IPR051781">
    <property type="entry name" value="Metallo-dep_Hydrolase"/>
</dbReference>
<dbReference type="AlphaFoldDB" id="A0A7C4RUQ1"/>
<reference evidence="2" key="1">
    <citation type="journal article" date="2020" name="mSystems">
        <title>Genome- and Community-Level Interaction Insights into Carbon Utilization and Element Cycling Functions of Hydrothermarchaeota in Hydrothermal Sediment.</title>
        <authorList>
            <person name="Zhou Z."/>
            <person name="Liu Y."/>
            <person name="Xu W."/>
            <person name="Pan J."/>
            <person name="Luo Z.H."/>
            <person name="Li M."/>
        </authorList>
    </citation>
    <scope>NUCLEOTIDE SEQUENCE [LARGE SCALE GENOMIC DNA]</scope>
    <source>
        <strain evidence="2">SpSt-477</strain>
    </source>
</reference>
<dbReference type="PANTHER" id="PTHR43135">
    <property type="entry name" value="ALPHA-D-RIBOSE 1-METHYLPHOSPHONATE 5-TRIPHOSPHATE DIPHOSPHATASE"/>
    <property type="match status" value="1"/>
</dbReference>
<dbReference type="EMBL" id="DSUH01000401">
    <property type="protein sequence ID" value="HGU34665.1"/>
    <property type="molecule type" value="Genomic_DNA"/>
</dbReference>
<accession>A0A7C4RUQ1</accession>